<dbReference type="InterPro" id="IPR004170">
    <property type="entry name" value="WWE_dom"/>
</dbReference>
<dbReference type="InterPro" id="IPR037197">
    <property type="entry name" value="WWE_dom_sf"/>
</dbReference>
<gene>
    <name evidence="2" type="ORF">OVA965_LOCUS37690</name>
    <name evidence="3" type="ORF">TMI583_LOCUS38800</name>
</gene>
<dbReference type="SUPFAM" id="SSF117839">
    <property type="entry name" value="WWE domain"/>
    <property type="match status" value="1"/>
</dbReference>
<evidence type="ECO:0000313" key="2">
    <source>
        <dbReference type="EMBL" id="CAF1518772.1"/>
    </source>
</evidence>
<proteinExistence type="predicted"/>
<feature type="domain" description="WWE" evidence="1">
    <location>
        <begin position="35"/>
        <end position="86"/>
    </location>
</feature>
<evidence type="ECO:0000313" key="3">
    <source>
        <dbReference type="EMBL" id="CAF4305865.1"/>
    </source>
</evidence>
<feature type="non-terminal residue" evidence="2">
    <location>
        <position position="116"/>
    </location>
</feature>
<protein>
    <recommendedName>
        <fullName evidence="1">WWE domain-containing protein</fullName>
    </recommendedName>
</protein>
<dbReference type="AlphaFoldDB" id="A0A8S2FQ84"/>
<dbReference type="EMBL" id="CAJOBA010058162">
    <property type="protein sequence ID" value="CAF4305865.1"/>
    <property type="molecule type" value="Genomic_DNA"/>
</dbReference>
<sequence>MVSHAIKGADQPLAQSYCDPWSTNLNEEQRLNAQTKYSDTESAIIEEAFKQNNKTKLAELDNYSVNLSDSIQISKSDPNKKRQINRVLTTTNESQGLRQETFFLTPEMSKMFTHDW</sequence>
<dbReference type="Proteomes" id="UP000682733">
    <property type="component" value="Unassembled WGS sequence"/>
</dbReference>
<dbReference type="Pfam" id="PF02825">
    <property type="entry name" value="WWE"/>
    <property type="match status" value="1"/>
</dbReference>
<organism evidence="2 4">
    <name type="scientific">Didymodactylos carnosus</name>
    <dbReference type="NCBI Taxonomy" id="1234261"/>
    <lineage>
        <taxon>Eukaryota</taxon>
        <taxon>Metazoa</taxon>
        <taxon>Spiralia</taxon>
        <taxon>Gnathifera</taxon>
        <taxon>Rotifera</taxon>
        <taxon>Eurotatoria</taxon>
        <taxon>Bdelloidea</taxon>
        <taxon>Philodinida</taxon>
        <taxon>Philodinidae</taxon>
        <taxon>Didymodactylos</taxon>
    </lineage>
</organism>
<reference evidence="2" key="1">
    <citation type="submission" date="2021-02" db="EMBL/GenBank/DDBJ databases">
        <authorList>
            <person name="Nowell W R."/>
        </authorList>
    </citation>
    <scope>NUCLEOTIDE SEQUENCE</scope>
</reference>
<evidence type="ECO:0000259" key="1">
    <source>
        <dbReference type="Pfam" id="PF02825"/>
    </source>
</evidence>
<evidence type="ECO:0000313" key="4">
    <source>
        <dbReference type="Proteomes" id="UP000677228"/>
    </source>
</evidence>
<name>A0A8S2FQ84_9BILA</name>
<dbReference type="Gene3D" id="3.30.720.50">
    <property type="match status" value="1"/>
</dbReference>
<dbReference type="EMBL" id="CAJNOK010036036">
    <property type="protein sequence ID" value="CAF1518772.1"/>
    <property type="molecule type" value="Genomic_DNA"/>
</dbReference>
<dbReference type="Proteomes" id="UP000677228">
    <property type="component" value="Unassembled WGS sequence"/>
</dbReference>
<accession>A0A8S2FQ84</accession>
<comment type="caution">
    <text evidence="2">The sequence shown here is derived from an EMBL/GenBank/DDBJ whole genome shotgun (WGS) entry which is preliminary data.</text>
</comment>